<evidence type="ECO:0000256" key="1">
    <source>
        <dbReference type="SAM" id="Phobius"/>
    </source>
</evidence>
<organism evidence="2 3">
    <name type="scientific">Desulfosarcina alkanivorans</name>
    <dbReference type="NCBI Taxonomy" id="571177"/>
    <lineage>
        <taxon>Bacteria</taxon>
        <taxon>Pseudomonadati</taxon>
        <taxon>Thermodesulfobacteriota</taxon>
        <taxon>Desulfobacteria</taxon>
        <taxon>Desulfobacterales</taxon>
        <taxon>Desulfosarcinaceae</taxon>
        <taxon>Desulfosarcina</taxon>
    </lineage>
</organism>
<gene>
    <name evidence="2" type="ORF">DSCA_50300</name>
</gene>
<keyword evidence="1" id="KW-0472">Membrane</keyword>
<protein>
    <submittedName>
        <fullName evidence="2">Uncharacterized protein</fullName>
    </submittedName>
</protein>
<name>A0A5K7YRW5_9BACT</name>
<feature type="transmembrane region" description="Helical" evidence="1">
    <location>
        <begin position="12"/>
        <end position="33"/>
    </location>
</feature>
<sequence>MKQETQSKMKYGSWGLVIGAAIAMIIGFGWGGWSTASATQEITEKAILEGRTAICVAQFMADSRKADNLVEFEKIDSWKRHELVSKGGWDKMPGQEEAGYGVARACAAGIELLLKK</sequence>
<keyword evidence="1" id="KW-1133">Transmembrane helix</keyword>
<dbReference type="RefSeq" id="WP_155318984.1">
    <property type="nucleotide sequence ID" value="NZ_AP021874.1"/>
</dbReference>
<evidence type="ECO:0000313" key="3">
    <source>
        <dbReference type="Proteomes" id="UP000427906"/>
    </source>
</evidence>
<proteinExistence type="predicted"/>
<keyword evidence="3" id="KW-1185">Reference proteome</keyword>
<dbReference type="OrthoDB" id="5514977at2"/>
<accession>A0A5K7YRW5</accession>
<dbReference type="KEGG" id="dalk:DSCA_50300"/>
<evidence type="ECO:0000313" key="2">
    <source>
        <dbReference type="EMBL" id="BBO71100.1"/>
    </source>
</evidence>
<dbReference type="EMBL" id="AP021874">
    <property type="protein sequence ID" value="BBO71100.1"/>
    <property type="molecule type" value="Genomic_DNA"/>
</dbReference>
<keyword evidence="1" id="KW-0812">Transmembrane</keyword>
<dbReference type="AlphaFoldDB" id="A0A5K7YRW5"/>
<reference evidence="2 3" key="1">
    <citation type="submission" date="2019-11" db="EMBL/GenBank/DDBJ databases">
        <title>Comparative genomics of hydrocarbon-degrading Desulfosarcina strains.</title>
        <authorList>
            <person name="Watanabe M."/>
            <person name="Kojima H."/>
            <person name="Fukui M."/>
        </authorList>
    </citation>
    <scope>NUCLEOTIDE SEQUENCE [LARGE SCALE GENOMIC DNA]</scope>
    <source>
        <strain evidence="2 3">PL12</strain>
    </source>
</reference>
<dbReference type="Proteomes" id="UP000427906">
    <property type="component" value="Chromosome"/>
</dbReference>